<dbReference type="EMBL" id="CAMXCT010001101">
    <property type="protein sequence ID" value="CAI3986662.1"/>
    <property type="molecule type" value="Genomic_DNA"/>
</dbReference>
<proteinExistence type="predicted"/>
<dbReference type="EMBL" id="CAMXCT020001101">
    <property type="protein sequence ID" value="CAL1140037.1"/>
    <property type="molecule type" value="Genomic_DNA"/>
</dbReference>
<feature type="region of interest" description="Disordered" evidence="1">
    <location>
        <begin position="1"/>
        <end position="75"/>
    </location>
</feature>
<comment type="caution">
    <text evidence="2">The sequence shown here is derived from an EMBL/GenBank/DDBJ whole genome shotgun (WGS) entry which is preliminary data.</text>
</comment>
<reference evidence="3" key="2">
    <citation type="submission" date="2024-04" db="EMBL/GenBank/DDBJ databases">
        <authorList>
            <person name="Chen Y."/>
            <person name="Shah S."/>
            <person name="Dougan E. K."/>
            <person name="Thang M."/>
            <person name="Chan C."/>
        </authorList>
    </citation>
    <scope>NUCLEOTIDE SEQUENCE [LARGE SCALE GENOMIC DNA]</scope>
</reference>
<evidence type="ECO:0000313" key="2">
    <source>
        <dbReference type="EMBL" id="CAI3986662.1"/>
    </source>
</evidence>
<feature type="compositionally biased region" description="Low complexity" evidence="1">
    <location>
        <begin position="113"/>
        <end position="123"/>
    </location>
</feature>
<feature type="region of interest" description="Disordered" evidence="1">
    <location>
        <begin position="102"/>
        <end position="123"/>
    </location>
</feature>
<dbReference type="AlphaFoldDB" id="A0A9P1FUD2"/>
<evidence type="ECO:0000313" key="4">
    <source>
        <dbReference type="Proteomes" id="UP001152797"/>
    </source>
</evidence>
<evidence type="ECO:0000256" key="1">
    <source>
        <dbReference type="SAM" id="MobiDB-lite"/>
    </source>
</evidence>
<feature type="compositionally biased region" description="Low complexity" evidence="1">
    <location>
        <begin position="58"/>
        <end position="75"/>
    </location>
</feature>
<reference evidence="2" key="1">
    <citation type="submission" date="2022-10" db="EMBL/GenBank/DDBJ databases">
        <authorList>
            <person name="Chen Y."/>
            <person name="Dougan E. K."/>
            <person name="Chan C."/>
            <person name="Rhodes N."/>
            <person name="Thang M."/>
        </authorList>
    </citation>
    <scope>NUCLEOTIDE SEQUENCE</scope>
</reference>
<feature type="compositionally biased region" description="Basic and acidic residues" evidence="1">
    <location>
        <begin position="10"/>
        <end position="22"/>
    </location>
</feature>
<gene>
    <name evidence="2" type="ORF">C1SCF055_LOCUS14003</name>
</gene>
<name>A0A9P1FUD2_9DINO</name>
<sequence>MGSMYGVELAPKEDVATSEKKRSPSAFSRSSDFGAWGGAGKMPASSTALSNRGVAPARRSSFRGSGSSTQGRGNRRNPLVQLLLALARLTLSLRHFDLKINHPWPRPSGRTRSSSLSKARLPSSSSLFGDLQVARWVCMQLGHTTGAWKPGFIFSLHGTPSSPNHNTEPAG</sequence>
<protein>
    <submittedName>
        <fullName evidence="2">Uncharacterized protein</fullName>
    </submittedName>
</protein>
<dbReference type="EMBL" id="CAMXCT030001101">
    <property type="protein sequence ID" value="CAL4773974.1"/>
    <property type="molecule type" value="Genomic_DNA"/>
</dbReference>
<organism evidence="2">
    <name type="scientific">Cladocopium goreaui</name>
    <dbReference type="NCBI Taxonomy" id="2562237"/>
    <lineage>
        <taxon>Eukaryota</taxon>
        <taxon>Sar</taxon>
        <taxon>Alveolata</taxon>
        <taxon>Dinophyceae</taxon>
        <taxon>Suessiales</taxon>
        <taxon>Symbiodiniaceae</taxon>
        <taxon>Cladocopium</taxon>
    </lineage>
</organism>
<keyword evidence="4" id="KW-1185">Reference proteome</keyword>
<accession>A0A9P1FUD2</accession>
<evidence type="ECO:0000313" key="3">
    <source>
        <dbReference type="EMBL" id="CAL1140037.1"/>
    </source>
</evidence>
<dbReference type="Proteomes" id="UP001152797">
    <property type="component" value="Unassembled WGS sequence"/>
</dbReference>